<evidence type="ECO:0000313" key="1">
    <source>
        <dbReference type="Proteomes" id="UP000694941"/>
    </source>
</evidence>
<dbReference type="Gene3D" id="1.10.287.1060">
    <property type="entry name" value="ESAT-6-like"/>
    <property type="match status" value="1"/>
</dbReference>
<sequence length="111" mass="13222">MSFVKRKKFATMLLGVLCLLGFIMALEFHWHNHVWSFEHVKYKPQPADVRKSGQIFEFISNFEDTRRHIELVVQDMWCFTLAKLKPLAQYIHSDKSTTFEQLLSQLGDYKR</sequence>
<dbReference type="GeneID" id="111087281"/>
<organism evidence="1 2">
    <name type="scientific">Limulus polyphemus</name>
    <name type="common">Atlantic horseshoe crab</name>
    <dbReference type="NCBI Taxonomy" id="6850"/>
    <lineage>
        <taxon>Eukaryota</taxon>
        <taxon>Metazoa</taxon>
        <taxon>Ecdysozoa</taxon>
        <taxon>Arthropoda</taxon>
        <taxon>Chelicerata</taxon>
        <taxon>Merostomata</taxon>
        <taxon>Xiphosura</taxon>
        <taxon>Limulidae</taxon>
        <taxon>Limulus</taxon>
    </lineage>
</organism>
<accession>A0ABM1SZN7</accession>
<gene>
    <name evidence="2" type="primary">LOC111087281</name>
</gene>
<name>A0ABM1SZN7_LIMPO</name>
<proteinExistence type="predicted"/>
<keyword evidence="1" id="KW-1185">Reference proteome</keyword>
<protein>
    <submittedName>
        <fullName evidence="2">Uncharacterized protein LOC111087281</fullName>
    </submittedName>
</protein>
<dbReference type="RefSeq" id="XP_022249093.1">
    <property type="nucleotide sequence ID" value="XM_022393385.1"/>
</dbReference>
<dbReference type="Proteomes" id="UP000694941">
    <property type="component" value="Unplaced"/>
</dbReference>
<reference evidence="2" key="1">
    <citation type="submission" date="2025-08" db="UniProtKB">
        <authorList>
            <consortium name="RefSeq"/>
        </authorList>
    </citation>
    <scope>IDENTIFICATION</scope>
    <source>
        <tissue evidence="2">Muscle</tissue>
    </source>
</reference>
<evidence type="ECO:0000313" key="2">
    <source>
        <dbReference type="RefSeq" id="XP_022249093.1"/>
    </source>
</evidence>